<dbReference type="AlphaFoldDB" id="A0A1F8CT60"/>
<sequence>MKDQKKTRKNRIALFVSYMICVGIALLLGDKNTKEMISFVVLMTVYFIVLSRHQDNLTLLIILFILLLVLTLAGQTWFTTKVVLTVALVLYELFSFAKNTLDAFKKA</sequence>
<protein>
    <submittedName>
        <fullName evidence="2">Uncharacterized protein</fullName>
    </submittedName>
</protein>
<organism evidence="2 3">
    <name type="scientific">Candidatus Woesebacteria bacterium RIFOXYB1_FULL_38_16</name>
    <dbReference type="NCBI Taxonomy" id="1802538"/>
    <lineage>
        <taxon>Bacteria</taxon>
        <taxon>Candidatus Woeseibacteriota</taxon>
    </lineage>
</organism>
<evidence type="ECO:0000313" key="3">
    <source>
        <dbReference type="Proteomes" id="UP000178999"/>
    </source>
</evidence>
<accession>A0A1F8CT60</accession>
<feature type="transmembrane region" description="Helical" evidence="1">
    <location>
        <begin position="35"/>
        <end position="50"/>
    </location>
</feature>
<evidence type="ECO:0000313" key="2">
    <source>
        <dbReference type="EMBL" id="OGM79533.1"/>
    </source>
</evidence>
<keyword evidence="1" id="KW-1133">Transmembrane helix</keyword>
<keyword evidence="1" id="KW-0812">Transmembrane</keyword>
<feature type="transmembrane region" description="Helical" evidence="1">
    <location>
        <begin position="12"/>
        <end position="29"/>
    </location>
</feature>
<dbReference type="Proteomes" id="UP000178999">
    <property type="component" value="Unassembled WGS sequence"/>
</dbReference>
<evidence type="ECO:0000256" key="1">
    <source>
        <dbReference type="SAM" id="Phobius"/>
    </source>
</evidence>
<comment type="caution">
    <text evidence="2">The sequence shown here is derived from an EMBL/GenBank/DDBJ whole genome shotgun (WGS) entry which is preliminary data.</text>
</comment>
<feature type="transmembrane region" description="Helical" evidence="1">
    <location>
        <begin position="57"/>
        <end position="77"/>
    </location>
</feature>
<name>A0A1F8CT60_9BACT</name>
<gene>
    <name evidence="2" type="ORF">A2382_00035</name>
</gene>
<reference evidence="2 3" key="1">
    <citation type="journal article" date="2016" name="Nat. Commun.">
        <title>Thousands of microbial genomes shed light on interconnected biogeochemical processes in an aquifer system.</title>
        <authorList>
            <person name="Anantharaman K."/>
            <person name="Brown C.T."/>
            <person name="Hug L.A."/>
            <person name="Sharon I."/>
            <person name="Castelle C.J."/>
            <person name="Probst A.J."/>
            <person name="Thomas B.C."/>
            <person name="Singh A."/>
            <person name="Wilkins M.J."/>
            <person name="Karaoz U."/>
            <person name="Brodie E.L."/>
            <person name="Williams K.H."/>
            <person name="Hubbard S.S."/>
            <person name="Banfield J.F."/>
        </authorList>
    </citation>
    <scope>NUCLEOTIDE SEQUENCE [LARGE SCALE GENOMIC DNA]</scope>
</reference>
<keyword evidence="1" id="KW-0472">Membrane</keyword>
<proteinExistence type="predicted"/>
<dbReference type="EMBL" id="MGHY01000013">
    <property type="protein sequence ID" value="OGM79533.1"/>
    <property type="molecule type" value="Genomic_DNA"/>
</dbReference>